<keyword evidence="2" id="KW-1185">Reference proteome</keyword>
<name>A0ACB7TL90_HYAAI</name>
<gene>
    <name evidence="1" type="ORF">HPB50_021641</name>
</gene>
<protein>
    <submittedName>
        <fullName evidence="1">Uncharacterized protein</fullName>
    </submittedName>
</protein>
<sequence length="59" mass="6463">MGGGSKFLVCTRNANQATKLMVAEGFRLNHEKVAVEAVGPPVKYVDVYAVCLRTSRTMF</sequence>
<reference evidence="1" key="1">
    <citation type="submission" date="2020-05" db="EMBL/GenBank/DDBJ databases">
        <title>Large-scale comparative analyses of tick genomes elucidate their genetic diversity and vector capacities.</title>
        <authorList>
            <person name="Jia N."/>
            <person name="Wang J."/>
            <person name="Shi W."/>
            <person name="Du L."/>
            <person name="Sun Y."/>
            <person name="Zhan W."/>
            <person name="Jiang J."/>
            <person name="Wang Q."/>
            <person name="Zhang B."/>
            <person name="Ji P."/>
            <person name="Sakyi L.B."/>
            <person name="Cui X."/>
            <person name="Yuan T."/>
            <person name="Jiang B."/>
            <person name="Yang W."/>
            <person name="Lam T.T.-Y."/>
            <person name="Chang Q."/>
            <person name="Ding S."/>
            <person name="Wang X."/>
            <person name="Zhu J."/>
            <person name="Ruan X."/>
            <person name="Zhao L."/>
            <person name="Wei J."/>
            <person name="Que T."/>
            <person name="Du C."/>
            <person name="Cheng J."/>
            <person name="Dai P."/>
            <person name="Han X."/>
            <person name="Huang E."/>
            <person name="Gao Y."/>
            <person name="Liu J."/>
            <person name="Shao H."/>
            <person name="Ye R."/>
            <person name="Li L."/>
            <person name="Wei W."/>
            <person name="Wang X."/>
            <person name="Wang C."/>
            <person name="Yang T."/>
            <person name="Huo Q."/>
            <person name="Li W."/>
            <person name="Guo W."/>
            <person name="Chen H."/>
            <person name="Zhou L."/>
            <person name="Ni X."/>
            <person name="Tian J."/>
            <person name="Zhou Y."/>
            <person name="Sheng Y."/>
            <person name="Liu T."/>
            <person name="Pan Y."/>
            <person name="Xia L."/>
            <person name="Li J."/>
            <person name="Zhao F."/>
            <person name="Cao W."/>
        </authorList>
    </citation>
    <scope>NUCLEOTIDE SEQUENCE</scope>
    <source>
        <strain evidence="1">Hyas-2018</strain>
    </source>
</reference>
<dbReference type="EMBL" id="CM023481">
    <property type="protein sequence ID" value="KAH6947833.1"/>
    <property type="molecule type" value="Genomic_DNA"/>
</dbReference>
<organism evidence="1 2">
    <name type="scientific">Hyalomma asiaticum</name>
    <name type="common">Tick</name>
    <dbReference type="NCBI Taxonomy" id="266040"/>
    <lineage>
        <taxon>Eukaryota</taxon>
        <taxon>Metazoa</taxon>
        <taxon>Ecdysozoa</taxon>
        <taxon>Arthropoda</taxon>
        <taxon>Chelicerata</taxon>
        <taxon>Arachnida</taxon>
        <taxon>Acari</taxon>
        <taxon>Parasitiformes</taxon>
        <taxon>Ixodida</taxon>
        <taxon>Ixodoidea</taxon>
        <taxon>Ixodidae</taxon>
        <taxon>Hyalomminae</taxon>
        <taxon>Hyalomma</taxon>
    </lineage>
</organism>
<dbReference type="Proteomes" id="UP000821845">
    <property type="component" value="Chromosome 1"/>
</dbReference>
<evidence type="ECO:0000313" key="2">
    <source>
        <dbReference type="Proteomes" id="UP000821845"/>
    </source>
</evidence>
<comment type="caution">
    <text evidence="1">The sequence shown here is derived from an EMBL/GenBank/DDBJ whole genome shotgun (WGS) entry which is preliminary data.</text>
</comment>
<evidence type="ECO:0000313" key="1">
    <source>
        <dbReference type="EMBL" id="KAH6947833.1"/>
    </source>
</evidence>
<proteinExistence type="predicted"/>
<accession>A0ACB7TL90</accession>